<reference evidence="2" key="1">
    <citation type="submission" date="2022-06" db="EMBL/GenBank/DDBJ databases">
        <authorList>
            <consortium name="SYNGENTA / RWTH Aachen University"/>
        </authorList>
    </citation>
    <scope>NUCLEOTIDE SEQUENCE</scope>
</reference>
<name>A0AAV0AZX6_PHAPC</name>
<proteinExistence type="predicted"/>
<evidence type="ECO:0000256" key="1">
    <source>
        <dbReference type="SAM" id="MobiDB-lite"/>
    </source>
</evidence>
<dbReference type="EMBL" id="CALTRL010002029">
    <property type="protein sequence ID" value="CAH7674498.1"/>
    <property type="molecule type" value="Genomic_DNA"/>
</dbReference>
<dbReference type="Proteomes" id="UP001153365">
    <property type="component" value="Unassembled WGS sequence"/>
</dbReference>
<dbReference type="AlphaFoldDB" id="A0AAV0AZX6"/>
<accession>A0AAV0AZX6</accession>
<gene>
    <name evidence="2" type="ORF">PPACK8108_LOCUS9409</name>
</gene>
<keyword evidence="3" id="KW-1185">Reference proteome</keyword>
<evidence type="ECO:0000313" key="3">
    <source>
        <dbReference type="Proteomes" id="UP001153365"/>
    </source>
</evidence>
<comment type="caution">
    <text evidence="2">The sequence shown here is derived from an EMBL/GenBank/DDBJ whole genome shotgun (WGS) entry which is preliminary data.</text>
</comment>
<evidence type="ECO:0000313" key="2">
    <source>
        <dbReference type="EMBL" id="CAH7674498.1"/>
    </source>
</evidence>
<sequence length="148" mass="16120">MTILIDGKLEDPLNKAKKVVLMRTRRVICGQKISMGEDLEDGQELNSGPFMSDQDFDAYQMVEVGTMTMDLIGLDFNSPNTSSKTAAATTQTNASPPSSSFSSSSSSSRFSDLNSTPLMLPKDKIPRTKYWPGLVEKGLAVKKESSNC</sequence>
<feature type="compositionally biased region" description="Low complexity" evidence="1">
    <location>
        <begin position="80"/>
        <end position="111"/>
    </location>
</feature>
<feature type="region of interest" description="Disordered" evidence="1">
    <location>
        <begin position="80"/>
        <end position="125"/>
    </location>
</feature>
<protein>
    <submittedName>
        <fullName evidence="2">Uncharacterized protein</fullName>
    </submittedName>
</protein>
<organism evidence="2 3">
    <name type="scientific">Phakopsora pachyrhizi</name>
    <name type="common">Asian soybean rust disease fungus</name>
    <dbReference type="NCBI Taxonomy" id="170000"/>
    <lineage>
        <taxon>Eukaryota</taxon>
        <taxon>Fungi</taxon>
        <taxon>Dikarya</taxon>
        <taxon>Basidiomycota</taxon>
        <taxon>Pucciniomycotina</taxon>
        <taxon>Pucciniomycetes</taxon>
        <taxon>Pucciniales</taxon>
        <taxon>Phakopsoraceae</taxon>
        <taxon>Phakopsora</taxon>
    </lineage>
</organism>